<keyword evidence="3" id="KW-1185">Reference proteome</keyword>
<sequence>MSVLQKIFSPGSSKKKNMLLHSDVEASEKNCQLPAKASASTRIKRKPSDERDDGTLGRSVSTTVNCDPVPLSFKTNPSFANHSRIGFDPSSPESFRAHASPGANGQLDRLQRHTTTNVKTIPPSNRKFILEHEPVKGYSSLAVGNAKIYDPNETTNNGATNLWRLPWTQQKVVMCPNCHRPRKTEKATTNVPQASNPNHADDMSEANEVASSRGSDPMAVVLEELATYCRCKAAVEAEVPEPASAVITPTAVEVPEKKIASLPTKAQDASDKETADASSSLSQAYSPKLTVSTVHTLRTQFWRQPSGPKLSKRIHTWLRSLPTDEVIND</sequence>
<accession>A0A0N1IAB5</accession>
<feature type="region of interest" description="Disordered" evidence="1">
    <location>
        <begin position="182"/>
        <end position="214"/>
    </location>
</feature>
<organism evidence="2 3">
    <name type="scientific">Leptomonas seymouri</name>
    <dbReference type="NCBI Taxonomy" id="5684"/>
    <lineage>
        <taxon>Eukaryota</taxon>
        <taxon>Discoba</taxon>
        <taxon>Euglenozoa</taxon>
        <taxon>Kinetoplastea</taxon>
        <taxon>Metakinetoplastina</taxon>
        <taxon>Trypanosomatida</taxon>
        <taxon>Trypanosomatidae</taxon>
        <taxon>Leishmaniinae</taxon>
        <taxon>Leptomonas</taxon>
    </lineage>
</organism>
<dbReference type="OrthoDB" id="260260at2759"/>
<evidence type="ECO:0000313" key="2">
    <source>
        <dbReference type="EMBL" id="KPI90488.1"/>
    </source>
</evidence>
<feature type="region of interest" description="Disordered" evidence="1">
    <location>
        <begin position="83"/>
        <end position="106"/>
    </location>
</feature>
<gene>
    <name evidence="2" type="ORF">ABL78_0418</name>
</gene>
<proteinExistence type="predicted"/>
<feature type="compositionally biased region" description="Polar residues" evidence="1">
    <location>
        <begin position="187"/>
        <end position="198"/>
    </location>
</feature>
<evidence type="ECO:0000313" key="3">
    <source>
        <dbReference type="Proteomes" id="UP000038009"/>
    </source>
</evidence>
<dbReference type="VEuPathDB" id="TriTrypDB:Lsey_0005_0510"/>
<dbReference type="EMBL" id="LJSK01000005">
    <property type="protein sequence ID" value="KPI90488.1"/>
    <property type="molecule type" value="Genomic_DNA"/>
</dbReference>
<dbReference type="OMA" id="LWRLPWT"/>
<comment type="caution">
    <text evidence="2">The sequence shown here is derived from an EMBL/GenBank/DDBJ whole genome shotgun (WGS) entry which is preliminary data.</text>
</comment>
<name>A0A0N1IAB5_LEPSE</name>
<dbReference type="Proteomes" id="UP000038009">
    <property type="component" value="Unassembled WGS sequence"/>
</dbReference>
<feature type="region of interest" description="Disordered" evidence="1">
    <location>
        <begin position="23"/>
        <end position="62"/>
    </location>
</feature>
<feature type="compositionally biased region" description="Basic and acidic residues" evidence="1">
    <location>
        <begin position="46"/>
        <end position="55"/>
    </location>
</feature>
<dbReference type="AlphaFoldDB" id="A0A0N1IAB5"/>
<feature type="region of interest" description="Disordered" evidence="1">
    <location>
        <begin position="261"/>
        <end position="283"/>
    </location>
</feature>
<protein>
    <submittedName>
        <fullName evidence="2">Uncharacterized protein</fullName>
    </submittedName>
</protein>
<reference evidence="2 3" key="1">
    <citation type="journal article" date="2015" name="PLoS Pathog.">
        <title>Leptomonas seymouri: Adaptations to the Dixenous Life Cycle Analyzed by Genome Sequencing, Transcriptome Profiling and Co-infection with Leishmania donovani.</title>
        <authorList>
            <person name="Kraeva N."/>
            <person name="Butenko A."/>
            <person name="Hlavacova J."/>
            <person name="Kostygov A."/>
            <person name="Myskova J."/>
            <person name="Grybchuk D."/>
            <person name="Lestinova T."/>
            <person name="Votypka J."/>
            <person name="Volf P."/>
            <person name="Opperdoes F."/>
            <person name="Flegontov P."/>
            <person name="Lukes J."/>
            <person name="Yurchenko V."/>
        </authorList>
    </citation>
    <scope>NUCLEOTIDE SEQUENCE [LARGE SCALE GENOMIC DNA]</scope>
    <source>
        <strain evidence="2 3">ATCC 30220</strain>
    </source>
</reference>
<evidence type="ECO:0000256" key="1">
    <source>
        <dbReference type="SAM" id="MobiDB-lite"/>
    </source>
</evidence>